<evidence type="ECO:0000313" key="3">
    <source>
        <dbReference type="Proteomes" id="UP000198417"/>
    </source>
</evidence>
<protein>
    <submittedName>
        <fullName evidence="2">Uncharacterized protein</fullName>
    </submittedName>
</protein>
<sequence>MASPAEEISSNQALLCKGALLRKTRRALCPTSRTANLSNQFYPTRAATNKKGPPEGDPNSSHWMA</sequence>
<dbReference type="AlphaFoldDB" id="A0A238WMD0"/>
<accession>A0A238WMD0</accession>
<feature type="region of interest" description="Disordered" evidence="1">
    <location>
        <begin position="40"/>
        <end position="65"/>
    </location>
</feature>
<reference evidence="2 3" key="1">
    <citation type="submission" date="2017-06" db="EMBL/GenBank/DDBJ databases">
        <authorList>
            <person name="Kim H.J."/>
            <person name="Triplett B.A."/>
        </authorList>
    </citation>
    <scope>NUCLEOTIDE SEQUENCE [LARGE SCALE GENOMIC DNA]</scope>
    <source>
        <strain evidence="2 3">DSM 29052</strain>
    </source>
</reference>
<organism evidence="2 3">
    <name type="scientific">Puniceibacterium sediminis</name>
    <dbReference type="NCBI Taxonomy" id="1608407"/>
    <lineage>
        <taxon>Bacteria</taxon>
        <taxon>Pseudomonadati</taxon>
        <taxon>Pseudomonadota</taxon>
        <taxon>Alphaproteobacteria</taxon>
        <taxon>Rhodobacterales</taxon>
        <taxon>Paracoccaceae</taxon>
        <taxon>Puniceibacterium</taxon>
    </lineage>
</organism>
<keyword evidence="3" id="KW-1185">Reference proteome</keyword>
<evidence type="ECO:0000256" key="1">
    <source>
        <dbReference type="SAM" id="MobiDB-lite"/>
    </source>
</evidence>
<dbReference type="EMBL" id="FZNN01000006">
    <property type="protein sequence ID" value="SNR47637.1"/>
    <property type="molecule type" value="Genomic_DNA"/>
</dbReference>
<dbReference type="Proteomes" id="UP000198417">
    <property type="component" value="Unassembled WGS sequence"/>
</dbReference>
<proteinExistence type="predicted"/>
<evidence type="ECO:0000313" key="2">
    <source>
        <dbReference type="EMBL" id="SNR47637.1"/>
    </source>
</evidence>
<name>A0A238WMD0_9RHOB</name>
<gene>
    <name evidence="2" type="ORF">SAMN06265370_106148</name>
</gene>